<feature type="transmembrane region" description="Helical" evidence="1">
    <location>
        <begin position="89"/>
        <end position="106"/>
    </location>
</feature>
<dbReference type="RefSeq" id="WP_007658238.1">
    <property type="nucleotide sequence ID" value="NZ_FTNM01000002.1"/>
</dbReference>
<sequence>MGIIIKILLTGVAALIGAYILPGVQIDGFGAALILAVVLALLNAVVRPILVILTIPVTVLTLGLFLLVINALIILLADSLVGGFDVDGFLWALIFSLVLSLIEALLDMIF</sequence>
<dbReference type="EMBL" id="FTNM01000002">
    <property type="protein sequence ID" value="SIQ97853.1"/>
    <property type="molecule type" value="Genomic_DNA"/>
</dbReference>
<keyword evidence="1" id="KW-0472">Membrane</keyword>
<dbReference type="InterPro" id="IPR007165">
    <property type="entry name" value="Phage_holin_4_2"/>
</dbReference>
<evidence type="ECO:0000313" key="2">
    <source>
        <dbReference type="EMBL" id="SIQ97853.1"/>
    </source>
</evidence>
<keyword evidence="1" id="KW-1133">Transmembrane helix</keyword>
<dbReference type="STRING" id="1077936.SAMN05421545_1956"/>
<proteinExistence type="predicted"/>
<feature type="transmembrane region" description="Helical" evidence="1">
    <location>
        <begin position="57"/>
        <end position="77"/>
    </location>
</feature>
<dbReference type="OrthoDB" id="6402664at2"/>
<organism evidence="2 3">
    <name type="scientific">Pontibacter lucknowensis</name>
    <dbReference type="NCBI Taxonomy" id="1077936"/>
    <lineage>
        <taxon>Bacteria</taxon>
        <taxon>Pseudomonadati</taxon>
        <taxon>Bacteroidota</taxon>
        <taxon>Cytophagia</taxon>
        <taxon>Cytophagales</taxon>
        <taxon>Hymenobacteraceae</taxon>
        <taxon>Pontibacter</taxon>
    </lineage>
</organism>
<name>A0A1N6X6A1_9BACT</name>
<reference evidence="3" key="1">
    <citation type="submission" date="2017-01" db="EMBL/GenBank/DDBJ databases">
        <authorList>
            <person name="Varghese N."/>
            <person name="Submissions S."/>
        </authorList>
    </citation>
    <scope>NUCLEOTIDE SEQUENCE [LARGE SCALE GENOMIC DNA]</scope>
    <source>
        <strain evidence="3">DM9</strain>
    </source>
</reference>
<keyword evidence="3" id="KW-1185">Reference proteome</keyword>
<gene>
    <name evidence="2" type="ORF">SAMN05421545_1956</name>
</gene>
<dbReference type="PANTHER" id="PTHR37309">
    <property type="entry name" value="SLR0284 PROTEIN"/>
    <property type="match status" value="1"/>
</dbReference>
<dbReference type="PANTHER" id="PTHR37309:SF1">
    <property type="entry name" value="SLR0284 PROTEIN"/>
    <property type="match status" value="1"/>
</dbReference>
<feature type="transmembrane region" description="Helical" evidence="1">
    <location>
        <begin position="7"/>
        <end position="24"/>
    </location>
</feature>
<evidence type="ECO:0000313" key="3">
    <source>
        <dbReference type="Proteomes" id="UP000185924"/>
    </source>
</evidence>
<accession>A0A1N6X6A1</accession>
<feature type="transmembrane region" description="Helical" evidence="1">
    <location>
        <begin position="30"/>
        <end position="50"/>
    </location>
</feature>
<protein>
    <submittedName>
        <fullName evidence="2">Putative membrane protein</fullName>
    </submittedName>
</protein>
<dbReference type="Pfam" id="PF04020">
    <property type="entry name" value="Phage_holin_4_2"/>
    <property type="match status" value="1"/>
</dbReference>
<keyword evidence="1" id="KW-0812">Transmembrane</keyword>
<dbReference type="AlphaFoldDB" id="A0A1N6X6A1"/>
<evidence type="ECO:0000256" key="1">
    <source>
        <dbReference type="SAM" id="Phobius"/>
    </source>
</evidence>
<dbReference type="Proteomes" id="UP000185924">
    <property type="component" value="Unassembled WGS sequence"/>
</dbReference>